<dbReference type="InterPro" id="IPR031591">
    <property type="entry name" value="CCDC106"/>
</dbReference>
<dbReference type="AlphaFoldDB" id="A0A9W9ZQN8"/>
<keyword evidence="3" id="KW-1185">Reference proteome</keyword>
<feature type="compositionally biased region" description="Acidic residues" evidence="1">
    <location>
        <begin position="164"/>
        <end position="192"/>
    </location>
</feature>
<evidence type="ECO:0000313" key="3">
    <source>
        <dbReference type="Proteomes" id="UP001163046"/>
    </source>
</evidence>
<sequence>MSDARQKTCMICGIHGHTLIDCPYRCNFCGESSEACHCLDSSLVKRVIEAETKQTRTKGNRTSEDRSEKKTETNKERGTGSKKTRKTAQTKVSEDLKLQVEGLLEQKERTAELHRKREDELLQTIAAMQSRLEKLEDEMAVGKSTEPSKRKQSKKEESDTRDSEDSEDYSDIAAEEGQSDETADEENGDDLEPTPKRPRGVISGLNLDGVHKRYQGVLKILRQKRCSLAEAMRLYGVPRNTIRDYIGLCELKILDEDKYDRVVGAEREKAGKVSVKTIEFRCRDVLKDYQAQSNKMKEDGKLLPFYPGKNFSTRK</sequence>
<feature type="compositionally biased region" description="Basic and acidic residues" evidence="1">
    <location>
        <begin position="146"/>
        <end position="163"/>
    </location>
</feature>
<comment type="caution">
    <text evidence="2">The sequence shown here is derived from an EMBL/GenBank/DDBJ whole genome shotgun (WGS) entry which is preliminary data.</text>
</comment>
<accession>A0A9W9ZQN8</accession>
<evidence type="ECO:0000256" key="1">
    <source>
        <dbReference type="SAM" id="MobiDB-lite"/>
    </source>
</evidence>
<proteinExistence type="predicted"/>
<dbReference type="Pfam" id="PF15794">
    <property type="entry name" value="CCDC106"/>
    <property type="match status" value="1"/>
</dbReference>
<organism evidence="2 3">
    <name type="scientific">Desmophyllum pertusum</name>
    <dbReference type="NCBI Taxonomy" id="174260"/>
    <lineage>
        <taxon>Eukaryota</taxon>
        <taxon>Metazoa</taxon>
        <taxon>Cnidaria</taxon>
        <taxon>Anthozoa</taxon>
        <taxon>Hexacorallia</taxon>
        <taxon>Scleractinia</taxon>
        <taxon>Caryophylliina</taxon>
        <taxon>Caryophylliidae</taxon>
        <taxon>Desmophyllum</taxon>
    </lineage>
</organism>
<dbReference type="Proteomes" id="UP001163046">
    <property type="component" value="Unassembled WGS sequence"/>
</dbReference>
<name>A0A9W9ZQN8_9CNID</name>
<gene>
    <name evidence="2" type="ORF">OS493_012380</name>
</gene>
<dbReference type="EMBL" id="MU825878">
    <property type="protein sequence ID" value="KAJ7386046.1"/>
    <property type="molecule type" value="Genomic_DNA"/>
</dbReference>
<dbReference type="OrthoDB" id="5984049at2759"/>
<feature type="compositionally biased region" description="Basic and acidic residues" evidence="1">
    <location>
        <begin position="61"/>
        <end position="79"/>
    </location>
</feature>
<feature type="region of interest" description="Disordered" evidence="1">
    <location>
        <begin position="54"/>
        <end position="93"/>
    </location>
</feature>
<evidence type="ECO:0000313" key="2">
    <source>
        <dbReference type="EMBL" id="KAJ7386046.1"/>
    </source>
</evidence>
<reference evidence="2" key="1">
    <citation type="submission" date="2023-01" db="EMBL/GenBank/DDBJ databases">
        <title>Genome assembly of the deep-sea coral Lophelia pertusa.</title>
        <authorList>
            <person name="Herrera S."/>
            <person name="Cordes E."/>
        </authorList>
    </citation>
    <scope>NUCLEOTIDE SEQUENCE</scope>
    <source>
        <strain evidence="2">USNM1676648</strain>
        <tissue evidence="2">Polyp</tissue>
    </source>
</reference>
<protein>
    <submittedName>
        <fullName evidence="2">Uncharacterized protein</fullName>
    </submittedName>
</protein>
<feature type="region of interest" description="Disordered" evidence="1">
    <location>
        <begin position="137"/>
        <end position="204"/>
    </location>
</feature>